<reference evidence="3 4" key="1">
    <citation type="journal article" date="2015" name="Int. J. Syst. Evol. Microbiol.">
        <title>Mariniphaga sediminis sp. nov., isolated from coastal sediment.</title>
        <authorList>
            <person name="Wang F.Q."/>
            <person name="Shen Q.Y."/>
            <person name="Chen G.J."/>
            <person name="Du Z.J."/>
        </authorList>
    </citation>
    <scope>NUCLEOTIDE SEQUENCE [LARGE SCALE GENOMIC DNA]</scope>
    <source>
        <strain evidence="3 4">SY21</strain>
    </source>
</reference>
<accession>A0A399CYE2</accession>
<evidence type="ECO:0000313" key="4">
    <source>
        <dbReference type="Proteomes" id="UP000266441"/>
    </source>
</evidence>
<keyword evidence="4" id="KW-1185">Reference proteome</keyword>
<dbReference type="Pfam" id="PF09835">
    <property type="entry name" value="DUF2062"/>
    <property type="match status" value="1"/>
</dbReference>
<proteinExistence type="predicted"/>
<dbReference type="OrthoDB" id="9794343at2"/>
<dbReference type="EMBL" id="QWET01000009">
    <property type="protein sequence ID" value="RIH64684.1"/>
    <property type="molecule type" value="Genomic_DNA"/>
</dbReference>
<feature type="transmembrane region" description="Helical" evidence="1">
    <location>
        <begin position="242"/>
        <end position="266"/>
    </location>
</feature>
<keyword evidence="1" id="KW-0812">Transmembrane</keyword>
<dbReference type="InterPro" id="IPR018639">
    <property type="entry name" value="DUF2062"/>
</dbReference>
<evidence type="ECO:0000256" key="1">
    <source>
        <dbReference type="SAM" id="Phobius"/>
    </source>
</evidence>
<dbReference type="AlphaFoldDB" id="A0A399CYE2"/>
<keyword evidence="1" id="KW-1133">Transmembrane helix</keyword>
<evidence type="ECO:0000259" key="2">
    <source>
        <dbReference type="Pfam" id="PF09835"/>
    </source>
</evidence>
<keyword evidence="1" id="KW-0472">Membrane</keyword>
<protein>
    <submittedName>
        <fullName evidence="3">DUF2062 domain-containing protein</fullName>
    </submittedName>
</protein>
<feature type="transmembrane region" description="Helical" evidence="1">
    <location>
        <begin position="155"/>
        <end position="181"/>
    </location>
</feature>
<dbReference type="Proteomes" id="UP000266441">
    <property type="component" value="Unassembled WGS sequence"/>
</dbReference>
<sequence>MGSGSEGMPDNKDGQLGMGYLRPHELPLAAKTKGFGNQAYCTANCLRHAYFNFCGSTILPEKRRRGADGKLPGRMALHFCRRRNNRSRLPGCFIHQACFSEVYPGSGYSKSFYRFISRFKTPGGNKMKTETIKKQNGFKRLFNLKGDPKMIARGFALGSFVGMLPFPGFQMLISATLATFLRYNRMAAVAGVFNTNLATGVFVFAFNYWLGKKILGIESSFRLPDRINLNFAKTVMDAGSDVFLSLLLGGAITGVFAMFLGYYISLSVLTRKNRMKYEN</sequence>
<comment type="caution">
    <text evidence="3">The sequence shown here is derived from an EMBL/GenBank/DDBJ whole genome shotgun (WGS) entry which is preliminary data.</text>
</comment>
<name>A0A399CYE2_9BACT</name>
<evidence type="ECO:0000313" key="3">
    <source>
        <dbReference type="EMBL" id="RIH64684.1"/>
    </source>
</evidence>
<feature type="transmembrane region" description="Helical" evidence="1">
    <location>
        <begin position="188"/>
        <end position="210"/>
    </location>
</feature>
<dbReference type="PANTHER" id="PTHR40547:SF1">
    <property type="entry name" value="SLL0298 PROTEIN"/>
    <property type="match status" value="1"/>
</dbReference>
<feature type="domain" description="DUF2062" evidence="2">
    <location>
        <begin position="138"/>
        <end position="275"/>
    </location>
</feature>
<gene>
    <name evidence="3" type="ORF">D1164_13675</name>
</gene>
<organism evidence="3 4">
    <name type="scientific">Mariniphaga sediminis</name>
    <dbReference type="NCBI Taxonomy" id="1628158"/>
    <lineage>
        <taxon>Bacteria</taxon>
        <taxon>Pseudomonadati</taxon>
        <taxon>Bacteroidota</taxon>
        <taxon>Bacteroidia</taxon>
        <taxon>Marinilabiliales</taxon>
        <taxon>Prolixibacteraceae</taxon>
        <taxon>Mariniphaga</taxon>
    </lineage>
</organism>
<dbReference type="PANTHER" id="PTHR40547">
    <property type="entry name" value="SLL0298 PROTEIN"/>
    <property type="match status" value="1"/>
</dbReference>